<dbReference type="Proteomes" id="UP000054988">
    <property type="component" value="Unassembled WGS sequence"/>
</dbReference>
<proteinExistence type="predicted"/>
<organism evidence="1 2">
    <name type="scientific">Moniliophthora roreri</name>
    <name type="common">Frosty pod rot fungus</name>
    <name type="synonym">Monilia roreri</name>
    <dbReference type="NCBI Taxonomy" id="221103"/>
    <lineage>
        <taxon>Eukaryota</taxon>
        <taxon>Fungi</taxon>
        <taxon>Dikarya</taxon>
        <taxon>Basidiomycota</taxon>
        <taxon>Agaricomycotina</taxon>
        <taxon>Agaricomycetes</taxon>
        <taxon>Agaricomycetidae</taxon>
        <taxon>Agaricales</taxon>
        <taxon>Marasmiineae</taxon>
        <taxon>Marasmiaceae</taxon>
        <taxon>Moniliophthora</taxon>
    </lineage>
</organism>
<dbReference type="AlphaFoldDB" id="A0A0W0FW51"/>
<name>A0A0W0FW51_MONRR</name>
<reference evidence="1 2" key="1">
    <citation type="submission" date="2015-12" db="EMBL/GenBank/DDBJ databases">
        <title>Draft genome sequence of Moniliophthora roreri, the causal agent of frosty pod rot of cacao.</title>
        <authorList>
            <person name="Aime M.C."/>
            <person name="Diaz-Valderrama J.R."/>
            <person name="Kijpornyongpan T."/>
            <person name="Phillips-Mora W."/>
        </authorList>
    </citation>
    <scope>NUCLEOTIDE SEQUENCE [LARGE SCALE GENOMIC DNA]</scope>
    <source>
        <strain evidence="1 2">MCA 2952</strain>
    </source>
</reference>
<protein>
    <submittedName>
        <fullName evidence="1">Putative cytochrome P450</fullName>
    </submittedName>
</protein>
<gene>
    <name evidence="1" type="ORF">WG66_6977</name>
</gene>
<evidence type="ECO:0000313" key="2">
    <source>
        <dbReference type="Proteomes" id="UP000054988"/>
    </source>
</evidence>
<comment type="caution">
    <text evidence="1">The sequence shown here is derived from an EMBL/GenBank/DDBJ whole genome shotgun (WGS) entry which is preliminary data.</text>
</comment>
<accession>A0A0W0FW51</accession>
<evidence type="ECO:0000313" key="1">
    <source>
        <dbReference type="EMBL" id="KTB40446.1"/>
    </source>
</evidence>
<sequence length="74" mass="8698">MFLRLLRQEPEKFIARARRIAGSMILDSSYGWNVKGEDDYLVSLMQKSFELHAESLKPGRWLVDTFPIIRFIPI</sequence>
<dbReference type="EMBL" id="LATX01001582">
    <property type="protein sequence ID" value="KTB40446.1"/>
    <property type="molecule type" value="Genomic_DNA"/>
</dbReference>